<dbReference type="PANTHER" id="PTHR30329:SF20">
    <property type="entry name" value="EXPORTED PROTEIN"/>
    <property type="match status" value="1"/>
</dbReference>
<dbReference type="PANTHER" id="PTHR30329">
    <property type="entry name" value="STATOR ELEMENT OF FLAGELLAR MOTOR COMPLEX"/>
    <property type="match status" value="1"/>
</dbReference>
<dbReference type="FunCoup" id="A0A6M4HBN6">
    <property type="interactions" value="137"/>
</dbReference>
<dbReference type="AlphaFoldDB" id="A0A6M4HBN6"/>
<evidence type="ECO:0000256" key="1">
    <source>
        <dbReference type="ARBA" id="ARBA00004442"/>
    </source>
</evidence>
<sequence length="205" mass="21970">MKRFTGLGAAGVLLILAAACAAPKTGPVAPELFAVLPSKEGKVGSIVVNSAGSSRVIDTAYGAQLIQPSGEMVGGKLTEADVRASFGSTLQALPGRPASFILYFLEGKDELTVESKKELERVFIELARRPLPDIVVIGHTDTVGSGPFNDKLSLQRAERLREMMVFMGLAAERVQAAGRGERELLVPTEDNVSEPRNRRVEINVR</sequence>
<accession>A0A6M4HBN6</accession>
<name>A0A6M4HBN6_9PROT</name>
<keyword evidence="2 3" id="KW-0472">Membrane</keyword>
<keyword evidence="6" id="KW-0449">Lipoprotein</keyword>
<gene>
    <name evidence="6" type="primary">pal_4</name>
    <name evidence="6" type="ORF">DSM104440_03487</name>
</gene>
<evidence type="ECO:0000259" key="5">
    <source>
        <dbReference type="PROSITE" id="PS51123"/>
    </source>
</evidence>
<dbReference type="InterPro" id="IPR006665">
    <property type="entry name" value="OmpA-like"/>
</dbReference>
<protein>
    <submittedName>
        <fullName evidence="6">Peptidoglycan-associated lipoprotein</fullName>
    </submittedName>
</protein>
<dbReference type="Pfam" id="PF00691">
    <property type="entry name" value="OmpA"/>
    <property type="match status" value="1"/>
</dbReference>
<keyword evidence="7" id="KW-1185">Reference proteome</keyword>
<organism evidence="6 7">
    <name type="scientific">Usitatibacter palustris</name>
    <dbReference type="NCBI Taxonomy" id="2732487"/>
    <lineage>
        <taxon>Bacteria</taxon>
        <taxon>Pseudomonadati</taxon>
        <taxon>Pseudomonadota</taxon>
        <taxon>Betaproteobacteria</taxon>
        <taxon>Nitrosomonadales</taxon>
        <taxon>Usitatibacteraceae</taxon>
        <taxon>Usitatibacter</taxon>
    </lineage>
</organism>
<evidence type="ECO:0000256" key="3">
    <source>
        <dbReference type="PROSITE-ProRule" id="PRU00473"/>
    </source>
</evidence>
<dbReference type="KEGG" id="upl:DSM104440_03487"/>
<dbReference type="PRINTS" id="PR01021">
    <property type="entry name" value="OMPADOMAIN"/>
</dbReference>
<keyword evidence="4" id="KW-0732">Signal</keyword>
<evidence type="ECO:0000313" key="6">
    <source>
        <dbReference type="EMBL" id="QJR16652.1"/>
    </source>
</evidence>
<dbReference type="RefSeq" id="WP_171164950.1">
    <property type="nucleotide sequence ID" value="NZ_CP053073.1"/>
</dbReference>
<proteinExistence type="predicted"/>
<dbReference type="InParanoid" id="A0A6M4HBN6"/>
<dbReference type="EMBL" id="CP053073">
    <property type="protein sequence ID" value="QJR16652.1"/>
    <property type="molecule type" value="Genomic_DNA"/>
</dbReference>
<feature type="chain" id="PRO_5026743154" evidence="4">
    <location>
        <begin position="22"/>
        <end position="205"/>
    </location>
</feature>
<evidence type="ECO:0000256" key="4">
    <source>
        <dbReference type="SAM" id="SignalP"/>
    </source>
</evidence>
<dbReference type="PRINTS" id="PR01023">
    <property type="entry name" value="NAFLGMOTY"/>
</dbReference>
<dbReference type="InterPro" id="IPR006664">
    <property type="entry name" value="OMP_bac"/>
</dbReference>
<reference evidence="6 7" key="1">
    <citation type="submission" date="2020-04" db="EMBL/GenBank/DDBJ databases">
        <title>Usitatibacter rugosus gen. nov., sp. nov. and Usitatibacter palustris sp. nov., novel members of Usitatibacteraceae fam. nov. within the order Nitrosomonadales isolated from soil.</title>
        <authorList>
            <person name="Huber K.J."/>
            <person name="Neumann-Schaal M."/>
            <person name="Geppert A."/>
            <person name="Luckner M."/>
            <person name="Wanner G."/>
            <person name="Overmann J."/>
        </authorList>
    </citation>
    <scope>NUCLEOTIDE SEQUENCE [LARGE SCALE GENOMIC DNA]</scope>
    <source>
        <strain evidence="6 7">Swamp67</strain>
    </source>
</reference>
<dbReference type="Gene3D" id="3.30.1330.60">
    <property type="entry name" value="OmpA-like domain"/>
    <property type="match status" value="1"/>
</dbReference>
<dbReference type="Proteomes" id="UP000503096">
    <property type="component" value="Chromosome"/>
</dbReference>
<dbReference type="GO" id="GO:0009279">
    <property type="term" value="C:cell outer membrane"/>
    <property type="evidence" value="ECO:0007669"/>
    <property type="project" value="UniProtKB-SubCell"/>
</dbReference>
<feature type="signal peptide" evidence="4">
    <location>
        <begin position="1"/>
        <end position="21"/>
    </location>
</feature>
<dbReference type="InterPro" id="IPR050330">
    <property type="entry name" value="Bact_OuterMem_StrucFunc"/>
</dbReference>
<dbReference type="CDD" id="cd07185">
    <property type="entry name" value="OmpA_C-like"/>
    <property type="match status" value="1"/>
</dbReference>
<dbReference type="PROSITE" id="PS51257">
    <property type="entry name" value="PROKAR_LIPOPROTEIN"/>
    <property type="match status" value="1"/>
</dbReference>
<dbReference type="SUPFAM" id="SSF103088">
    <property type="entry name" value="OmpA-like"/>
    <property type="match status" value="1"/>
</dbReference>
<comment type="subcellular location">
    <subcellularLocation>
        <location evidence="1">Cell outer membrane</location>
    </subcellularLocation>
</comment>
<evidence type="ECO:0000256" key="2">
    <source>
        <dbReference type="ARBA" id="ARBA00023136"/>
    </source>
</evidence>
<feature type="domain" description="OmpA-like" evidence="5">
    <location>
        <begin position="91"/>
        <end position="205"/>
    </location>
</feature>
<dbReference type="PROSITE" id="PS51123">
    <property type="entry name" value="OMPA_2"/>
    <property type="match status" value="1"/>
</dbReference>
<dbReference type="InterPro" id="IPR036737">
    <property type="entry name" value="OmpA-like_sf"/>
</dbReference>
<evidence type="ECO:0000313" key="7">
    <source>
        <dbReference type="Proteomes" id="UP000503096"/>
    </source>
</evidence>